<comment type="similarity">
    <text evidence="1 2">Belongs to the phD/YefM antitoxin family.</text>
</comment>
<dbReference type="AlphaFoldDB" id="A0A1S7QE12"/>
<accession>A0A1S7QE12</accession>
<protein>
    <recommendedName>
        <fullName evidence="2">Antitoxin</fullName>
    </recommendedName>
</protein>
<dbReference type="SUPFAM" id="SSF143120">
    <property type="entry name" value="YefM-like"/>
    <property type="match status" value="1"/>
</dbReference>
<dbReference type="EMBL" id="FBWC01000016">
    <property type="protein sequence ID" value="CUX35436.1"/>
    <property type="molecule type" value="Genomic_DNA"/>
</dbReference>
<dbReference type="Pfam" id="PF02604">
    <property type="entry name" value="PhdYeFM_antitox"/>
    <property type="match status" value="1"/>
</dbReference>
<dbReference type="InterPro" id="IPR006442">
    <property type="entry name" value="Antitoxin_Phd/YefM"/>
</dbReference>
<name>A0A1S7QE12_AGRTU</name>
<evidence type="ECO:0000313" key="3">
    <source>
        <dbReference type="EMBL" id="CUX35436.1"/>
    </source>
</evidence>
<dbReference type="InterPro" id="IPR036165">
    <property type="entry name" value="YefM-like_sf"/>
</dbReference>
<dbReference type="Proteomes" id="UP000191897">
    <property type="component" value="Unassembled WGS sequence"/>
</dbReference>
<sequence length="137" mass="15267">MPAAVTCSRFSWGWASKGASDFEGDRRKEIDPTLLANHLTNFRGALNMIRDMSEAMAAMTITIKVGEAKTHLSELLAKVEAGEEVVIARGNEPVARLVKAIDTQSRQRLIAAIRAERSQRTKTTADEIRTWKEEGRR</sequence>
<organism evidence="3 4">
    <name type="scientific">Agrobacterium tumefaciens str. Kerr 14</name>
    <dbReference type="NCBI Taxonomy" id="1183424"/>
    <lineage>
        <taxon>Bacteria</taxon>
        <taxon>Pseudomonadati</taxon>
        <taxon>Pseudomonadota</taxon>
        <taxon>Alphaproteobacteria</taxon>
        <taxon>Hyphomicrobiales</taxon>
        <taxon>Rhizobiaceae</taxon>
        <taxon>Rhizobium/Agrobacterium group</taxon>
        <taxon>Agrobacterium</taxon>
        <taxon>Agrobacterium tumefaciens complex</taxon>
    </lineage>
</organism>
<evidence type="ECO:0000256" key="2">
    <source>
        <dbReference type="RuleBase" id="RU362080"/>
    </source>
</evidence>
<reference evidence="3 4" key="1">
    <citation type="submission" date="2016-01" db="EMBL/GenBank/DDBJ databases">
        <authorList>
            <person name="Oliw E.H."/>
        </authorList>
    </citation>
    <scope>NUCLEOTIDE SEQUENCE [LARGE SCALE GENOMIC DNA]</scope>
    <source>
        <strain evidence="3 4">Kerr 14</strain>
    </source>
</reference>
<dbReference type="Gene3D" id="3.40.1620.10">
    <property type="entry name" value="YefM-like domain"/>
    <property type="match status" value="1"/>
</dbReference>
<dbReference type="PANTHER" id="PTHR35377">
    <property type="entry name" value="ANTITOXIN VAPB49-RELATED-RELATED"/>
    <property type="match status" value="1"/>
</dbReference>
<gene>
    <name evidence="3" type="ORF">AGR4C_Cc70190</name>
</gene>
<dbReference type="InterPro" id="IPR051416">
    <property type="entry name" value="phD-YefM_TA_antitoxins"/>
</dbReference>
<comment type="function">
    <text evidence="2">Antitoxin component of a type II toxin-antitoxin (TA) system.</text>
</comment>
<evidence type="ECO:0000256" key="1">
    <source>
        <dbReference type="ARBA" id="ARBA00009981"/>
    </source>
</evidence>
<evidence type="ECO:0000313" key="4">
    <source>
        <dbReference type="Proteomes" id="UP000191897"/>
    </source>
</evidence>
<proteinExistence type="inferred from homology"/>
<dbReference type="NCBIfam" id="TIGR01552">
    <property type="entry name" value="phd_fam"/>
    <property type="match status" value="1"/>
</dbReference>